<feature type="region of interest" description="Disordered" evidence="1">
    <location>
        <begin position="193"/>
        <end position="250"/>
    </location>
</feature>
<feature type="compositionally biased region" description="Polar residues" evidence="1">
    <location>
        <begin position="224"/>
        <end position="235"/>
    </location>
</feature>
<feature type="region of interest" description="Disordered" evidence="1">
    <location>
        <begin position="280"/>
        <end position="311"/>
    </location>
</feature>
<dbReference type="AlphaFoldDB" id="A0A1G4M8L2"/>
<dbReference type="OrthoDB" id="4035887at2759"/>
<organism evidence="2 3">
    <name type="scientific">Lachancea fermentati</name>
    <name type="common">Zygosaccharomyces fermentati</name>
    <dbReference type="NCBI Taxonomy" id="4955"/>
    <lineage>
        <taxon>Eukaryota</taxon>
        <taxon>Fungi</taxon>
        <taxon>Dikarya</taxon>
        <taxon>Ascomycota</taxon>
        <taxon>Saccharomycotina</taxon>
        <taxon>Saccharomycetes</taxon>
        <taxon>Saccharomycetales</taxon>
        <taxon>Saccharomycetaceae</taxon>
        <taxon>Lachancea</taxon>
    </lineage>
</organism>
<name>A0A1G4M8L2_LACFM</name>
<proteinExistence type="predicted"/>
<gene>
    <name evidence="2" type="ORF">LAFE_0B11496G</name>
</gene>
<evidence type="ECO:0000256" key="1">
    <source>
        <dbReference type="SAM" id="MobiDB-lite"/>
    </source>
</evidence>
<reference evidence="3" key="1">
    <citation type="submission" date="2016-03" db="EMBL/GenBank/DDBJ databases">
        <authorList>
            <person name="Devillers H."/>
        </authorList>
    </citation>
    <scope>NUCLEOTIDE SEQUENCE [LARGE SCALE GENOMIC DNA]</scope>
</reference>
<dbReference type="Proteomes" id="UP000190831">
    <property type="component" value="Chromosome B"/>
</dbReference>
<evidence type="ECO:0000313" key="2">
    <source>
        <dbReference type="EMBL" id="SCW00193.1"/>
    </source>
</evidence>
<keyword evidence="3" id="KW-1185">Reference proteome</keyword>
<accession>A0A1G4M8L2</accession>
<dbReference type="OMA" id="WRDSERA"/>
<dbReference type="EMBL" id="LT598489">
    <property type="protein sequence ID" value="SCW00193.1"/>
    <property type="molecule type" value="Genomic_DNA"/>
</dbReference>
<evidence type="ECO:0000313" key="3">
    <source>
        <dbReference type="Proteomes" id="UP000190831"/>
    </source>
</evidence>
<feature type="compositionally biased region" description="Polar residues" evidence="1">
    <location>
        <begin position="285"/>
        <end position="299"/>
    </location>
</feature>
<feature type="region of interest" description="Disordered" evidence="1">
    <location>
        <begin position="465"/>
        <end position="492"/>
    </location>
</feature>
<feature type="compositionally biased region" description="Basic and acidic residues" evidence="1">
    <location>
        <begin position="236"/>
        <end position="250"/>
    </location>
</feature>
<protein>
    <submittedName>
        <fullName evidence="2">LAFE_0B11496g1_1</fullName>
    </submittedName>
</protein>
<feature type="region of interest" description="Disordered" evidence="1">
    <location>
        <begin position="1"/>
        <end position="25"/>
    </location>
</feature>
<sequence>MDKARGRSISRPSKDLSESPPSNASELSTMLNGFNPHQQRHTLVRTTSHKLPNKNLYTVPENRNEESVLPNGNPHHHASKLIANRQRSSAASVLYNNIMNKRNNSTITLEDYRNANAENKCSSMNVVIRSSRSNSRSRSNGCNNPISHYEVSRNFATRPKSSSAIPTIGNNLEYFGPRHSEEALNVEIIGARNDSGGILNNESSVPIEKPGGTNYKQGGKFFPQNKSQRNNTDIQDSPHSDHPPNSEDGKISLESQIETAINEDIFMKNYTFDNKFDEDAEQTADETPSITSSNQSPFTKLQAPPALSRKDSATLEGFQKDISKISNANSNSSAHVSRLQMKMNALKSKFDSFASNKAASDDSEDYFSMLKGNSSHSSGQSLTFLASKDKQYPNGFQNTIDSSRIPDQYSSTDVSNAKFWIRSDLQAKLLIEKLSNQLRNIERFPSSGKVGEKIVVARLKHVLQDDSKPRKGSSWKWAQPPPHGQNPHEERPVLEIVDKKKASLLKSSSKWRRGMTPMILRMMRYITLKIQS</sequence>